<protein>
    <recommendedName>
        <fullName evidence="4">Por secretion system C-terminal sorting domain-containing protein</fullName>
    </recommendedName>
</protein>
<organism evidence="2 3">
    <name type="scientific">Tamlana crocina</name>
    <dbReference type="NCBI Taxonomy" id="393006"/>
    <lineage>
        <taxon>Bacteria</taxon>
        <taxon>Pseudomonadati</taxon>
        <taxon>Bacteroidota</taxon>
        <taxon>Flavobacteriia</taxon>
        <taxon>Flavobacteriales</taxon>
        <taxon>Flavobacteriaceae</taxon>
        <taxon>Tamlana</taxon>
    </lineage>
</organism>
<feature type="signal peptide" evidence="1">
    <location>
        <begin position="1"/>
        <end position="25"/>
    </location>
</feature>
<dbReference type="RefSeq" id="WP_167916374.1">
    <property type="nucleotide sequence ID" value="NZ_JAAVJS010000001.1"/>
</dbReference>
<sequence>MKNVIKNTKKGILMAIMMTALLSFANEKASFTSIKNDAGRTTVTFVDAKAGNLLSIKDGNGNVLYKESIQKTGVYTKGFDLTSLPDGEYLFELDKEVEISTMPFTVKASEVSFKKELEKTLFKPVTRVKGNLVYITRLTLNKAPMDVEVYSESNGSYELIHSETFKDTENIERMYRLSGLNKVDYKIVFKTEGRVFTETIKG</sequence>
<gene>
    <name evidence="2" type="ORF">HC176_01300</name>
</gene>
<name>A0ABX1D6X3_9FLAO</name>
<evidence type="ECO:0000256" key="1">
    <source>
        <dbReference type="SAM" id="SignalP"/>
    </source>
</evidence>
<proteinExistence type="predicted"/>
<keyword evidence="1" id="KW-0732">Signal</keyword>
<feature type="chain" id="PRO_5045303024" description="Por secretion system C-terminal sorting domain-containing protein" evidence="1">
    <location>
        <begin position="26"/>
        <end position="202"/>
    </location>
</feature>
<dbReference type="EMBL" id="JAAVJS010000001">
    <property type="protein sequence ID" value="NJX14123.1"/>
    <property type="molecule type" value="Genomic_DNA"/>
</dbReference>
<evidence type="ECO:0008006" key="4">
    <source>
        <dbReference type="Google" id="ProtNLM"/>
    </source>
</evidence>
<reference evidence="2 3" key="1">
    <citation type="submission" date="2020-03" db="EMBL/GenBank/DDBJ databases">
        <title>Tamlana sp. nov, isolated from XXX.</title>
        <authorList>
            <person name="Cao W.R."/>
        </authorList>
    </citation>
    <scope>NUCLEOTIDE SEQUENCE [LARGE SCALE GENOMIC DNA]</scope>
    <source>
        <strain evidence="2 3">HST1-43</strain>
    </source>
</reference>
<evidence type="ECO:0000313" key="3">
    <source>
        <dbReference type="Proteomes" id="UP000760545"/>
    </source>
</evidence>
<dbReference type="Proteomes" id="UP000760545">
    <property type="component" value="Unassembled WGS sequence"/>
</dbReference>
<comment type="caution">
    <text evidence="2">The sequence shown here is derived from an EMBL/GenBank/DDBJ whole genome shotgun (WGS) entry which is preliminary data.</text>
</comment>
<keyword evidence="3" id="KW-1185">Reference proteome</keyword>
<evidence type="ECO:0000313" key="2">
    <source>
        <dbReference type="EMBL" id="NJX14123.1"/>
    </source>
</evidence>
<accession>A0ABX1D6X3</accession>